<keyword evidence="3" id="KW-1185">Reference proteome</keyword>
<proteinExistence type="predicted"/>
<reference evidence="2 3" key="1">
    <citation type="submission" date="2022-12" db="EMBL/GenBank/DDBJ databases">
        <title>Chromosome-scale assembly of the Ensete ventricosum genome.</title>
        <authorList>
            <person name="Dussert Y."/>
            <person name="Stocks J."/>
            <person name="Wendawek A."/>
            <person name="Woldeyes F."/>
            <person name="Nichols R.A."/>
            <person name="Borrell J.S."/>
        </authorList>
    </citation>
    <scope>NUCLEOTIDE SEQUENCE [LARGE SCALE GENOMIC DNA]</scope>
    <source>
        <strain evidence="3">cv. Maze</strain>
        <tissue evidence="2">Seeds</tissue>
    </source>
</reference>
<feature type="compositionally biased region" description="Basic residues" evidence="1">
    <location>
        <begin position="88"/>
        <end position="97"/>
    </location>
</feature>
<organism evidence="2 3">
    <name type="scientific">Ensete ventricosum</name>
    <name type="common">Abyssinian banana</name>
    <name type="synonym">Musa ensete</name>
    <dbReference type="NCBI Taxonomy" id="4639"/>
    <lineage>
        <taxon>Eukaryota</taxon>
        <taxon>Viridiplantae</taxon>
        <taxon>Streptophyta</taxon>
        <taxon>Embryophyta</taxon>
        <taxon>Tracheophyta</taxon>
        <taxon>Spermatophyta</taxon>
        <taxon>Magnoliopsida</taxon>
        <taxon>Liliopsida</taxon>
        <taxon>Zingiberales</taxon>
        <taxon>Musaceae</taxon>
        <taxon>Ensete</taxon>
    </lineage>
</organism>
<name>A0AAV8PT25_ENSVE</name>
<evidence type="ECO:0000313" key="3">
    <source>
        <dbReference type="Proteomes" id="UP001222027"/>
    </source>
</evidence>
<dbReference type="EMBL" id="JAQQAF010000009">
    <property type="protein sequence ID" value="KAJ8460033.1"/>
    <property type="molecule type" value="Genomic_DNA"/>
</dbReference>
<feature type="compositionally biased region" description="Basic residues" evidence="1">
    <location>
        <begin position="165"/>
        <end position="177"/>
    </location>
</feature>
<gene>
    <name evidence="2" type="ORF">OPV22_032959</name>
</gene>
<protein>
    <submittedName>
        <fullName evidence="2">Uncharacterized protein</fullName>
    </submittedName>
</protein>
<dbReference type="Proteomes" id="UP001222027">
    <property type="component" value="Unassembled WGS sequence"/>
</dbReference>
<evidence type="ECO:0000256" key="1">
    <source>
        <dbReference type="SAM" id="MobiDB-lite"/>
    </source>
</evidence>
<feature type="region of interest" description="Disordered" evidence="1">
    <location>
        <begin position="1"/>
        <end position="177"/>
    </location>
</feature>
<comment type="caution">
    <text evidence="2">The sequence shown here is derived from an EMBL/GenBank/DDBJ whole genome shotgun (WGS) entry which is preliminary data.</text>
</comment>
<evidence type="ECO:0000313" key="2">
    <source>
        <dbReference type="EMBL" id="KAJ8460033.1"/>
    </source>
</evidence>
<accession>A0AAV8PT25</accession>
<dbReference type="AlphaFoldDB" id="A0AAV8PT25"/>
<sequence length="177" mass="18988">MESSSPQPDAPGIGRVPGRHHPLPHRPSGPTSDEDRWACRVVGPAAEDRSGVVEGSVLHGVRSLDGDAGSERAPAAVSDAAPFPTHSARARGQRNAHRGKEQGPRPGWEPGREPARRPKKRGRQRPLVPPTILLATPHPLTHGHRRTSLSVVLAEGGSALPRLTPSRRKKRARETEG</sequence>